<dbReference type="Pfam" id="PF14435">
    <property type="entry name" value="SUKH-4"/>
    <property type="match status" value="1"/>
</dbReference>
<dbReference type="AlphaFoldDB" id="A0AAD0Q7K9"/>
<gene>
    <name evidence="1" type="ORF">DTW94_23560</name>
</gene>
<evidence type="ECO:0000313" key="1">
    <source>
        <dbReference type="EMBL" id="AXI73906.1"/>
    </source>
</evidence>
<dbReference type="InterPro" id="IPR025851">
    <property type="entry name" value="SUKH-4"/>
</dbReference>
<accession>A0AAD0Q7K9</accession>
<dbReference type="Proteomes" id="UP000253779">
    <property type="component" value="Chromosome"/>
</dbReference>
<dbReference type="RefSeq" id="WP_114932735.1">
    <property type="nucleotide sequence ID" value="NZ_CP030930.1"/>
</dbReference>
<dbReference type="EMBL" id="CP030930">
    <property type="protein sequence ID" value="AXI73906.1"/>
    <property type="molecule type" value="Genomic_DNA"/>
</dbReference>
<protein>
    <recommendedName>
        <fullName evidence="3">SUKH-4 immunity protein of toxin-antitoxin system</fullName>
    </recommendedName>
</protein>
<proteinExistence type="predicted"/>
<name>A0AAD0Q7K9_9ACTN</name>
<organism evidence="1 2">
    <name type="scientific">Streptomyces cavourensis</name>
    <dbReference type="NCBI Taxonomy" id="67258"/>
    <lineage>
        <taxon>Bacteria</taxon>
        <taxon>Bacillati</taxon>
        <taxon>Actinomycetota</taxon>
        <taxon>Actinomycetes</taxon>
        <taxon>Kitasatosporales</taxon>
        <taxon>Streptomycetaceae</taxon>
        <taxon>Streptomyces</taxon>
    </lineage>
</organism>
<reference evidence="1 2" key="1">
    <citation type="submission" date="2018-07" db="EMBL/GenBank/DDBJ databases">
        <title>Complete genome sequence of soil actinomycete Streptomyces cavourensis tj430.</title>
        <authorList>
            <person name="Wang P."/>
            <person name="Huang Y."/>
        </authorList>
    </citation>
    <scope>NUCLEOTIDE SEQUENCE [LARGE SCALE GENOMIC DNA]</scope>
    <source>
        <strain evidence="1 2">TJ430</strain>
    </source>
</reference>
<evidence type="ECO:0008006" key="3">
    <source>
        <dbReference type="Google" id="ProtNLM"/>
    </source>
</evidence>
<sequence>MNDSEVASLLAGCARCPYPGVWQDSPFTERMVDGEGYAAVAVDPGLSALALRRDDGSLWGLPEGGVPHLVNSSVEAFVAFNRAYEEAAAEAEAYEGPDDDLDEDGDLAMQAADALTEALLERFEMLDAEAVADENSFWHVAAEELGYSMNV</sequence>
<evidence type="ECO:0000313" key="2">
    <source>
        <dbReference type="Proteomes" id="UP000253779"/>
    </source>
</evidence>